<accession>A0A6A6RNJ0</accession>
<comment type="similarity">
    <text evidence="1">Belongs to the iron/ascorbate-dependent oxidoreductase family.</text>
</comment>
<sequence>MASRKPEMIKDLSQELGEFIKSKSSTFACGGSIPVTHSSDSDRPSVGTIALRWDSPNSTNGISKLVFPIDNSKHGGNITKLIADCQPASFGYKGESVLDDTYRKATKMDRSDFSVDFCPYELGIIDTIAQMLLPNAGNHVGAQGVKAELYKLNIYGAPSGFFKAHVDTPRSETQFGSLVVSLPCQYVGGQLIVRHAGQSVVFDWGVPSGLDSKNVSWAAFYSDCEHEVSEVTEGHRITLTYNLYYVPGVGDLAGNSPVMDVTTLALYHKINAALGESTFMTKGGYLGVGCQHAYAHSTPKGISSLPGVLKGSDMAVYSVFKALGLDVTIRPVLQLDESGDGCSLVISVNEDHLDEDFIGHSLSELVITERGGNGDCPGQLILNEFGGSWMSVNWLTYPVHDEYNLAHATYGNEPGVNYFYSRAALIVKVPSAGER</sequence>
<dbReference type="GO" id="GO:0016491">
    <property type="term" value="F:oxidoreductase activity"/>
    <property type="evidence" value="ECO:0007669"/>
    <property type="project" value="UniProtKB-KW"/>
</dbReference>
<keyword evidence="1" id="KW-0560">Oxidoreductase</keyword>
<dbReference type="AlphaFoldDB" id="A0A6A6RNJ0"/>
<dbReference type="PANTHER" id="PTHR33099">
    <property type="entry name" value="FE2OG DIOXYGENASE DOMAIN-CONTAINING PROTEIN"/>
    <property type="match status" value="1"/>
</dbReference>
<proteinExistence type="inferred from homology"/>
<protein>
    <recommendedName>
        <fullName evidence="2">Fe2OG dioxygenase domain-containing protein</fullName>
    </recommendedName>
</protein>
<gene>
    <name evidence="3" type="ORF">P280DRAFT_436898</name>
</gene>
<organism evidence="3 4">
    <name type="scientific">Massarina eburnea CBS 473.64</name>
    <dbReference type="NCBI Taxonomy" id="1395130"/>
    <lineage>
        <taxon>Eukaryota</taxon>
        <taxon>Fungi</taxon>
        <taxon>Dikarya</taxon>
        <taxon>Ascomycota</taxon>
        <taxon>Pezizomycotina</taxon>
        <taxon>Dothideomycetes</taxon>
        <taxon>Pleosporomycetidae</taxon>
        <taxon>Pleosporales</taxon>
        <taxon>Massarineae</taxon>
        <taxon>Massarinaceae</taxon>
        <taxon>Massarina</taxon>
    </lineage>
</organism>
<dbReference type="GO" id="GO:0046872">
    <property type="term" value="F:metal ion binding"/>
    <property type="evidence" value="ECO:0007669"/>
    <property type="project" value="UniProtKB-KW"/>
</dbReference>
<keyword evidence="4" id="KW-1185">Reference proteome</keyword>
<dbReference type="PROSITE" id="PS51471">
    <property type="entry name" value="FE2OG_OXY"/>
    <property type="match status" value="1"/>
</dbReference>
<name>A0A6A6RNJ0_9PLEO</name>
<dbReference type="PANTHER" id="PTHR33099:SF7">
    <property type="entry name" value="MYND-TYPE DOMAIN-CONTAINING PROTEIN"/>
    <property type="match status" value="1"/>
</dbReference>
<feature type="domain" description="Fe2OG dioxygenase" evidence="2">
    <location>
        <begin position="146"/>
        <end position="245"/>
    </location>
</feature>
<dbReference type="Proteomes" id="UP000799753">
    <property type="component" value="Unassembled WGS sequence"/>
</dbReference>
<dbReference type="Gene3D" id="2.60.120.620">
    <property type="entry name" value="q2cbj1_9rhob like domain"/>
    <property type="match status" value="1"/>
</dbReference>
<dbReference type="InterPro" id="IPR005123">
    <property type="entry name" value="Oxoglu/Fe-dep_dioxygenase_dom"/>
</dbReference>
<dbReference type="EMBL" id="MU006805">
    <property type="protein sequence ID" value="KAF2635634.1"/>
    <property type="molecule type" value="Genomic_DNA"/>
</dbReference>
<dbReference type="InterPro" id="IPR044862">
    <property type="entry name" value="Pro_4_hyd_alph_FE2OG_OXY"/>
</dbReference>
<evidence type="ECO:0000259" key="2">
    <source>
        <dbReference type="PROSITE" id="PS51471"/>
    </source>
</evidence>
<reference evidence="3" key="1">
    <citation type="journal article" date="2020" name="Stud. Mycol.">
        <title>101 Dothideomycetes genomes: a test case for predicting lifestyles and emergence of pathogens.</title>
        <authorList>
            <person name="Haridas S."/>
            <person name="Albert R."/>
            <person name="Binder M."/>
            <person name="Bloem J."/>
            <person name="Labutti K."/>
            <person name="Salamov A."/>
            <person name="Andreopoulos B."/>
            <person name="Baker S."/>
            <person name="Barry K."/>
            <person name="Bills G."/>
            <person name="Bluhm B."/>
            <person name="Cannon C."/>
            <person name="Castanera R."/>
            <person name="Culley D."/>
            <person name="Daum C."/>
            <person name="Ezra D."/>
            <person name="Gonzalez J."/>
            <person name="Henrissat B."/>
            <person name="Kuo A."/>
            <person name="Liang C."/>
            <person name="Lipzen A."/>
            <person name="Lutzoni F."/>
            <person name="Magnuson J."/>
            <person name="Mondo S."/>
            <person name="Nolan M."/>
            <person name="Ohm R."/>
            <person name="Pangilinan J."/>
            <person name="Park H.-J."/>
            <person name="Ramirez L."/>
            <person name="Alfaro M."/>
            <person name="Sun H."/>
            <person name="Tritt A."/>
            <person name="Yoshinaga Y."/>
            <person name="Zwiers L.-H."/>
            <person name="Turgeon B."/>
            <person name="Goodwin S."/>
            <person name="Spatafora J."/>
            <person name="Crous P."/>
            <person name="Grigoriev I."/>
        </authorList>
    </citation>
    <scope>NUCLEOTIDE SEQUENCE</scope>
    <source>
        <strain evidence="3">CBS 473.64</strain>
    </source>
</reference>
<evidence type="ECO:0000256" key="1">
    <source>
        <dbReference type="RuleBase" id="RU003682"/>
    </source>
</evidence>
<keyword evidence="1" id="KW-0408">Iron</keyword>
<evidence type="ECO:0000313" key="3">
    <source>
        <dbReference type="EMBL" id="KAF2635634.1"/>
    </source>
</evidence>
<dbReference type="Pfam" id="PF13640">
    <property type="entry name" value="2OG-FeII_Oxy_3"/>
    <property type="match status" value="1"/>
</dbReference>
<dbReference type="OrthoDB" id="27483at2759"/>
<keyword evidence="1" id="KW-0479">Metal-binding</keyword>
<evidence type="ECO:0000313" key="4">
    <source>
        <dbReference type="Proteomes" id="UP000799753"/>
    </source>
</evidence>